<dbReference type="EMBL" id="BQKY01000017">
    <property type="protein sequence ID" value="GJN94516.1"/>
    <property type="molecule type" value="Genomic_DNA"/>
</dbReference>
<feature type="region of interest" description="Disordered" evidence="1">
    <location>
        <begin position="89"/>
        <end position="110"/>
    </location>
</feature>
<feature type="region of interest" description="Disordered" evidence="1">
    <location>
        <begin position="139"/>
        <end position="216"/>
    </location>
</feature>
<reference evidence="2 3" key="1">
    <citation type="submission" date="2021-12" db="EMBL/GenBank/DDBJ databases">
        <title>High titer production of polyol ester of fatty acids by Rhodotorula paludigena BS15 towards product separation-free biomass refinery.</title>
        <authorList>
            <person name="Mano J."/>
            <person name="Ono H."/>
            <person name="Tanaka T."/>
            <person name="Naito K."/>
            <person name="Sushida H."/>
            <person name="Ike M."/>
            <person name="Tokuyasu K."/>
            <person name="Kitaoka M."/>
        </authorList>
    </citation>
    <scope>NUCLEOTIDE SEQUENCE [LARGE SCALE GENOMIC DNA]</scope>
    <source>
        <strain evidence="2 3">BS15</strain>
    </source>
</reference>
<feature type="compositionally biased region" description="Basic and acidic residues" evidence="1">
    <location>
        <begin position="139"/>
        <end position="163"/>
    </location>
</feature>
<comment type="caution">
    <text evidence="2">The sequence shown here is derived from an EMBL/GenBank/DDBJ whole genome shotgun (WGS) entry which is preliminary data.</text>
</comment>
<keyword evidence="3" id="KW-1185">Reference proteome</keyword>
<feature type="compositionally biased region" description="Basic and acidic residues" evidence="1">
    <location>
        <begin position="182"/>
        <end position="195"/>
    </location>
</feature>
<sequence length="216" mass="24697">MRYVSGRGELGVLSFEPYKSHLLPLWRFKTPDLARESAAQLEREFARFVDEGDFVGADMARKFLQMGMTRSLRYANRAGGRKYAAASAAGGGQAGTLLPKSDDHPGAAAKRESAAVFREVWERCKEREEYKRLRREWEVEKKDWEKSGGAKKGEEQEQEGGKQEDEEVEELEDVKATRGKKRTDTDVQEKAPDARAKRRRRVKQESSDEYEDDTSE</sequence>
<organism evidence="2 3">
    <name type="scientific">Rhodotorula paludigena</name>
    <dbReference type="NCBI Taxonomy" id="86838"/>
    <lineage>
        <taxon>Eukaryota</taxon>
        <taxon>Fungi</taxon>
        <taxon>Dikarya</taxon>
        <taxon>Basidiomycota</taxon>
        <taxon>Pucciniomycotina</taxon>
        <taxon>Microbotryomycetes</taxon>
        <taxon>Sporidiobolales</taxon>
        <taxon>Sporidiobolaceae</taxon>
        <taxon>Rhodotorula</taxon>
    </lineage>
</organism>
<dbReference type="Proteomes" id="UP001342314">
    <property type="component" value="Unassembled WGS sequence"/>
</dbReference>
<protein>
    <submittedName>
        <fullName evidence="2">Uncharacterized protein</fullName>
    </submittedName>
</protein>
<evidence type="ECO:0000313" key="2">
    <source>
        <dbReference type="EMBL" id="GJN94516.1"/>
    </source>
</evidence>
<feature type="compositionally biased region" description="Acidic residues" evidence="1">
    <location>
        <begin position="207"/>
        <end position="216"/>
    </location>
</feature>
<proteinExistence type="predicted"/>
<feature type="compositionally biased region" description="Basic and acidic residues" evidence="1">
    <location>
        <begin position="100"/>
        <end position="110"/>
    </location>
</feature>
<dbReference type="InterPro" id="IPR025494">
    <property type="entry name" value="DUF4385"/>
</dbReference>
<gene>
    <name evidence="2" type="ORF">Rhopal_007599-T1</name>
</gene>
<dbReference type="Pfam" id="PF14328">
    <property type="entry name" value="DUF4385"/>
    <property type="match status" value="1"/>
</dbReference>
<dbReference type="AlphaFoldDB" id="A0AAV5GPJ4"/>
<evidence type="ECO:0000256" key="1">
    <source>
        <dbReference type="SAM" id="MobiDB-lite"/>
    </source>
</evidence>
<evidence type="ECO:0000313" key="3">
    <source>
        <dbReference type="Proteomes" id="UP001342314"/>
    </source>
</evidence>
<name>A0AAV5GPJ4_9BASI</name>
<accession>A0AAV5GPJ4</accession>